<proteinExistence type="predicted"/>
<name>A0A2I0IGH4_PUNGR</name>
<accession>A0A2I0IGH4</accession>
<evidence type="ECO:0000313" key="2">
    <source>
        <dbReference type="Proteomes" id="UP000233551"/>
    </source>
</evidence>
<protein>
    <submittedName>
        <fullName evidence="1">Uncharacterized protein</fullName>
    </submittedName>
</protein>
<evidence type="ECO:0000313" key="1">
    <source>
        <dbReference type="EMBL" id="PKI42790.1"/>
    </source>
</evidence>
<dbReference type="AlphaFoldDB" id="A0A2I0IGH4"/>
<dbReference type="Proteomes" id="UP000233551">
    <property type="component" value="Unassembled WGS sequence"/>
</dbReference>
<organism evidence="1 2">
    <name type="scientific">Punica granatum</name>
    <name type="common">Pomegranate</name>
    <dbReference type="NCBI Taxonomy" id="22663"/>
    <lineage>
        <taxon>Eukaryota</taxon>
        <taxon>Viridiplantae</taxon>
        <taxon>Streptophyta</taxon>
        <taxon>Embryophyta</taxon>
        <taxon>Tracheophyta</taxon>
        <taxon>Spermatophyta</taxon>
        <taxon>Magnoliopsida</taxon>
        <taxon>eudicotyledons</taxon>
        <taxon>Gunneridae</taxon>
        <taxon>Pentapetalae</taxon>
        <taxon>rosids</taxon>
        <taxon>malvids</taxon>
        <taxon>Myrtales</taxon>
        <taxon>Lythraceae</taxon>
        <taxon>Punica</taxon>
    </lineage>
</organism>
<gene>
    <name evidence="1" type="ORF">CRG98_036806</name>
</gene>
<reference evidence="1 2" key="1">
    <citation type="submission" date="2017-11" db="EMBL/GenBank/DDBJ databases">
        <title>De-novo sequencing of pomegranate (Punica granatum L.) genome.</title>
        <authorList>
            <person name="Akparov Z."/>
            <person name="Amiraslanov A."/>
            <person name="Hajiyeva S."/>
            <person name="Abbasov M."/>
            <person name="Kaur K."/>
            <person name="Hamwieh A."/>
            <person name="Solovyev V."/>
            <person name="Salamov A."/>
            <person name="Braich B."/>
            <person name="Kosarev P."/>
            <person name="Mahmoud A."/>
            <person name="Hajiyev E."/>
            <person name="Babayeva S."/>
            <person name="Izzatullayeva V."/>
            <person name="Mammadov A."/>
            <person name="Mammadov A."/>
            <person name="Sharifova S."/>
            <person name="Ojaghi J."/>
            <person name="Eynullazada K."/>
            <person name="Bayramov B."/>
            <person name="Abdulazimova A."/>
            <person name="Shahmuradov I."/>
        </authorList>
    </citation>
    <scope>NUCLEOTIDE SEQUENCE [LARGE SCALE GENOMIC DNA]</scope>
    <source>
        <strain evidence="2">cv. AG2017</strain>
        <tissue evidence="1">Leaf</tissue>
    </source>
</reference>
<sequence length="142" mass="15817">MTSSSNSLPTNGCPSRVVSLIFKSGLQVHDHGRLVTRTPSWRAPSSPPSSCTRNLNHPHGYLGFQPRVPSTPKLLNPALLRMSKRNVDLREVLERYHFVEDLCSVMHPRVLGPFFPTAPPTKVEEIHPLGLESIYLAEDSPN</sequence>
<dbReference type="EMBL" id="PGOL01003130">
    <property type="protein sequence ID" value="PKI42790.1"/>
    <property type="molecule type" value="Genomic_DNA"/>
</dbReference>
<keyword evidence="2" id="KW-1185">Reference proteome</keyword>
<comment type="caution">
    <text evidence="1">The sequence shown here is derived from an EMBL/GenBank/DDBJ whole genome shotgun (WGS) entry which is preliminary data.</text>
</comment>